<protein>
    <submittedName>
        <fullName evidence="1">Uncharacterized protein</fullName>
    </submittedName>
</protein>
<organism evidence="1 2">
    <name type="scientific">Bifidobacterium pseudocatenulatum</name>
    <dbReference type="NCBI Taxonomy" id="28026"/>
    <lineage>
        <taxon>Bacteria</taxon>
        <taxon>Bacillati</taxon>
        <taxon>Actinomycetota</taxon>
        <taxon>Actinomycetes</taxon>
        <taxon>Bifidobacteriales</taxon>
        <taxon>Bifidobacteriaceae</taxon>
        <taxon>Bifidobacterium</taxon>
    </lineage>
</organism>
<comment type="caution">
    <text evidence="1">The sequence shown here is derived from an EMBL/GenBank/DDBJ whole genome shotgun (WGS) entry which is preliminary data.</text>
</comment>
<name>A0AAQ0RVQ8_BIFPS</name>
<reference evidence="1 2" key="1">
    <citation type="submission" date="2018-08" db="EMBL/GenBank/DDBJ databases">
        <title>A genome reference for cultivated species of the human gut microbiota.</title>
        <authorList>
            <person name="Zou Y."/>
            <person name="Xue W."/>
            <person name="Luo G."/>
        </authorList>
    </citation>
    <scope>NUCLEOTIDE SEQUENCE [LARGE SCALE GENOMIC DNA]</scope>
    <source>
        <strain evidence="1 2">AF36-12AT</strain>
    </source>
</reference>
<evidence type="ECO:0000313" key="1">
    <source>
        <dbReference type="EMBL" id="RHL96310.1"/>
    </source>
</evidence>
<evidence type="ECO:0000313" key="2">
    <source>
        <dbReference type="Proteomes" id="UP000285613"/>
    </source>
</evidence>
<dbReference type="AlphaFoldDB" id="A0AAQ0RVQ8"/>
<accession>A0AAQ0RVQ8</accession>
<gene>
    <name evidence="1" type="ORF">DWZ91_05285</name>
</gene>
<sequence>MFNTEWVLARKKNKNGNDAERLHKGWKVVGLARLPIDKDLWVVTCVKHISNTLDRPEKDNGTDYYVGYEDEELTEYHKFCGRVIVRYHKNQGEAQPIYNAETLLNKLPVEKVLPPKDSLQ</sequence>
<dbReference type="Proteomes" id="UP000285613">
    <property type="component" value="Unassembled WGS sequence"/>
</dbReference>
<proteinExistence type="predicted"/>
<dbReference type="EMBL" id="QRPH01000003">
    <property type="protein sequence ID" value="RHL96310.1"/>
    <property type="molecule type" value="Genomic_DNA"/>
</dbReference>